<comment type="caution">
    <text evidence="4">The sequence shown here is derived from an EMBL/GenBank/DDBJ whole genome shotgun (WGS) entry which is preliminary data.</text>
</comment>
<dbReference type="EMBL" id="JASDAP010000013">
    <property type="protein sequence ID" value="KAK1892921.1"/>
    <property type="molecule type" value="Genomic_DNA"/>
</dbReference>
<dbReference type="PANTHER" id="PTHR10799">
    <property type="entry name" value="SNF2/RAD54 HELICASE FAMILY"/>
    <property type="match status" value="1"/>
</dbReference>
<keyword evidence="5" id="KW-1185">Reference proteome</keyword>
<protein>
    <submittedName>
        <fullName evidence="4">SWI/SNF-related matrix-associated actin-dependent regulator of chromatin subfamily A</fullName>
    </submittedName>
</protein>
<dbReference type="SUPFAM" id="SSF52540">
    <property type="entry name" value="P-loop containing nucleoside triphosphate hydrolases"/>
    <property type="match status" value="1"/>
</dbReference>
<evidence type="ECO:0000313" key="5">
    <source>
        <dbReference type="Proteomes" id="UP001228049"/>
    </source>
</evidence>
<dbReference type="Pfam" id="PF00271">
    <property type="entry name" value="Helicase_C"/>
    <property type="match status" value="1"/>
</dbReference>
<dbReference type="Gene3D" id="3.40.50.300">
    <property type="entry name" value="P-loop containing nucleotide triphosphate hydrolases"/>
    <property type="match status" value="1"/>
</dbReference>
<dbReference type="FunFam" id="3.40.50.300:FF:000639">
    <property type="entry name" value="SWI/SNF-related matrix-associated actin-dependent regulator of chromatin subfamily A containing DEAD/H box 1 isoform X1"/>
    <property type="match status" value="1"/>
</dbReference>
<feature type="domain" description="Helicase C-terminal" evidence="3">
    <location>
        <begin position="92"/>
        <end position="253"/>
    </location>
</feature>
<dbReference type="SMART" id="SM00490">
    <property type="entry name" value="HELICc"/>
    <property type="match status" value="1"/>
</dbReference>
<dbReference type="PROSITE" id="PS51194">
    <property type="entry name" value="HELICASE_CTER"/>
    <property type="match status" value="1"/>
</dbReference>
<sequence>MFKKLKTTNIGEKRELCNVMMQLRKMANHPLLHRQYYTTEKLKAMSKLMLKEPTHFDANAVLIQEDMEAISPPFGSYQLETELLLDSGKFHHLTELLASHKNKGDRVVLFSQFTMMLDIVEVLMRHLKHRYVRLDGSTPIADRIGLIDEYNMDPDIFVFLLSTRAGGLGINLTSANIVILHDIDCNPYNDKQAEDRCHRVGQTKTVQVTKLISKDSIEAIMLQLGQKKLKLEQDMTAAEGGEGTIPEDMASLLKASLGL</sequence>
<reference evidence="4" key="1">
    <citation type="submission" date="2023-04" db="EMBL/GenBank/DDBJ databases">
        <title>Chromosome-level genome of Chaenocephalus aceratus.</title>
        <authorList>
            <person name="Park H."/>
        </authorList>
    </citation>
    <scope>NUCLEOTIDE SEQUENCE</scope>
    <source>
        <strain evidence="4">DE</strain>
        <tissue evidence="4">Muscle</tissue>
    </source>
</reference>
<organism evidence="4 5">
    <name type="scientific">Dissostichus eleginoides</name>
    <name type="common">Patagonian toothfish</name>
    <name type="synonym">Dissostichus amissus</name>
    <dbReference type="NCBI Taxonomy" id="100907"/>
    <lineage>
        <taxon>Eukaryota</taxon>
        <taxon>Metazoa</taxon>
        <taxon>Chordata</taxon>
        <taxon>Craniata</taxon>
        <taxon>Vertebrata</taxon>
        <taxon>Euteleostomi</taxon>
        <taxon>Actinopterygii</taxon>
        <taxon>Neopterygii</taxon>
        <taxon>Teleostei</taxon>
        <taxon>Neoteleostei</taxon>
        <taxon>Acanthomorphata</taxon>
        <taxon>Eupercaria</taxon>
        <taxon>Perciformes</taxon>
        <taxon>Notothenioidei</taxon>
        <taxon>Nototheniidae</taxon>
        <taxon>Dissostichus</taxon>
    </lineage>
</organism>
<name>A0AAD9C255_DISEL</name>
<comment type="similarity">
    <text evidence="1">Belongs to the SNF2/RAD54 helicase family.</text>
</comment>
<dbReference type="InterPro" id="IPR001650">
    <property type="entry name" value="Helicase_C-like"/>
</dbReference>
<keyword evidence="2" id="KW-0378">Hydrolase</keyword>
<proteinExistence type="inferred from homology"/>
<dbReference type="InterPro" id="IPR027417">
    <property type="entry name" value="P-loop_NTPase"/>
</dbReference>
<evidence type="ECO:0000256" key="2">
    <source>
        <dbReference type="ARBA" id="ARBA00022801"/>
    </source>
</evidence>
<dbReference type="CDD" id="cd18793">
    <property type="entry name" value="SF2_C_SNF"/>
    <property type="match status" value="1"/>
</dbReference>
<dbReference type="Proteomes" id="UP001228049">
    <property type="component" value="Unassembled WGS sequence"/>
</dbReference>
<accession>A0AAD9C255</accession>
<evidence type="ECO:0000256" key="1">
    <source>
        <dbReference type="ARBA" id="ARBA00007025"/>
    </source>
</evidence>
<gene>
    <name evidence="4" type="ORF">KUDE01_007992</name>
</gene>
<evidence type="ECO:0000259" key="3">
    <source>
        <dbReference type="PROSITE" id="PS51194"/>
    </source>
</evidence>
<dbReference type="InterPro" id="IPR049730">
    <property type="entry name" value="SNF2/RAD54-like_C"/>
</dbReference>
<dbReference type="GO" id="GO:0016787">
    <property type="term" value="F:hydrolase activity"/>
    <property type="evidence" value="ECO:0007669"/>
    <property type="project" value="UniProtKB-KW"/>
</dbReference>
<evidence type="ECO:0000313" key="4">
    <source>
        <dbReference type="EMBL" id="KAK1892921.1"/>
    </source>
</evidence>
<dbReference type="AlphaFoldDB" id="A0AAD9C255"/>